<evidence type="ECO:0000256" key="1">
    <source>
        <dbReference type="SAM" id="MobiDB-lite"/>
    </source>
</evidence>
<protein>
    <submittedName>
        <fullName evidence="2">Putative secreted protein</fullName>
    </submittedName>
</protein>
<feature type="region of interest" description="Disordered" evidence="1">
    <location>
        <begin position="83"/>
        <end position="106"/>
    </location>
</feature>
<proteinExistence type="predicted"/>
<dbReference type="EMBL" id="GGFJ01012378">
    <property type="protein sequence ID" value="MBW61519.1"/>
    <property type="molecule type" value="Transcribed_RNA"/>
</dbReference>
<accession>A0A2M4C8D8</accession>
<name>A0A2M4C8D8_9DIPT</name>
<organism evidence="2">
    <name type="scientific">Anopheles marajoara</name>
    <dbReference type="NCBI Taxonomy" id="58244"/>
    <lineage>
        <taxon>Eukaryota</taxon>
        <taxon>Metazoa</taxon>
        <taxon>Ecdysozoa</taxon>
        <taxon>Arthropoda</taxon>
        <taxon>Hexapoda</taxon>
        <taxon>Insecta</taxon>
        <taxon>Pterygota</taxon>
        <taxon>Neoptera</taxon>
        <taxon>Endopterygota</taxon>
        <taxon>Diptera</taxon>
        <taxon>Nematocera</taxon>
        <taxon>Culicoidea</taxon>
        <taxon>Culicidae</taxon>
        <taxon>Anophelinae</taxon>
        <taxon>Anopheles</taxon>
    </lineage>
</organism>
<sequence length="106" mass="11777">MKKMIGMLLSGTLGPADGDLPGRSLKVPSVRPACLRLVVTVPVDWGPDQHCVLFRSLRSLNSRNRNHEMLWPRMNARRCLVAPVPHSRDPKTHTTTSAGSPEVRLM</sequence>
<evidence type="ECO:0000313" key="2">
    <source>
        <dbReference type="EMBL" id="MBW61519.1"/>
    </source>
</evidence>
<dbReference type="AlphaFoldDB" id="A0A2M4C8D8"/>
<reference evidence="2" key="1">
    <citation type="submission" date="2018-01" db="EMBL/GenBank/DDBJ databases">
        <title>An insight into the sialome of Amazonian anophelines.</title>
        <authorList>
            <person name="Ribeiro J.M."/>
            <person name="Scarpassa V."/>
            <person name="Calvo E."/>
        </authorList>
    </citation>
    <scope>NUCLEOTIDE SEQUENCE</scope>
    <source>
        <tissue evidence="2">Salivary glands</tissue>
    </source>
</reference>